<name>A0AAE0SJI1_9BIVA</name>
<evidence type="ECO:0000313" key="2">
    <source>
        <dbReference type="EMBL" id="KAK3593151.1"/>
    </source>
</evidence>
<gene>
    <name evidence="2" type="ORF">CHS0354_039633</name>
</gene>
<dbReference type="Proteomes" id="UP001195483">
    <property type="component" value="Unassembled WGS sequence"/>
</dbReference>
<evidence type="ECO:0000313" key="3">
    <source>
        <dbReference type="Proteomes" id="UP001195483"/>
    </source>
</evidence>
<keyword evidence="3" id="KW-1185">Reference proteome</keyword>
<evidence type="ECO:0000256" key="1">
    <source>
        <dbReference type="SAM" id="SignalP"/>
    </source>
</evidence>
<reference evidence="2" key="1">
    <citation type="journal article" date="2021" name="Genome Biol. Evol.">
        <title>A High-Quality Reference Genome for a Parasitic Bivalve with Doubly Uniparental Inheritance (Bivalvia: Unionida).</title>
        <authorList>
            <person name="Smith C.H."/>
        </authorList>
    </citation>
    <scope>NUCLEOTIDE SEQUENCE</scope>
    <source>
        <strain evidence="2">CHS0354</strain>
    </source>
</reference>
<dbReference type="EMBL" id="JAEAOA010002313">
    <property type="protein sequence ID" value="KAK3593151.1"/>
    <property type="molecule type" value="Genomic_DNA"/>
</dbReference>
<protein>
    <submittedName>
        <fullName evidence="2">Uncharacterized protein</fullName>
    </submittedName>
</protein>
<feature type="chain" id="PRO_5041917057" evidence="1">
    <location>
        <begin position="26"/>
        <end position="153"/>
    </location>
</feature>
<accession>A0AAE0SJI1</accession>
<reference evidence="2" key="3">
    <citation type="submission" date="2023-05" db="EMBL/GenBank/DDBJ databases">
        <authorList>
            <person name="Smith C.H."/>
        </authorList>
    </citation>
    <scope>NUCLEOTIDE SEQUENCE</scope>
    <source>
        <strain evidence="2">CHS0354</strain>
        <tissue evidence="2">Mantle</tissue>
    </source>
</reference>
<reference evidence="2" key="2">
    <citation type="journal article" date="2021" name="Genome Biol. Evol.">
        <title>Developing a high-quality reference genome for a parasitic bivalve with doubly uniparental inheritance (Bivalvia: Unionida).</title>
        <authorList>
            <person name="Smith C.H."/>
        </authorList>
    </citation>
    <scope>NUCLEOTIDE SEQUENCE</scope>
    <source>
        <strain evidence="2">CHS0354</strain>
        <tissue evidence="2">Mantle</tissue>
    </source>
</reference>
<organism evidence="2 3">
    <name type="scientific">Potamilus streckersoni</name>
    <dbReference type="NCBI Taxonomy" id="2493646"/>
    <lineage>
        <taxon>Eukaryota</taxon>
        <taxon>Metazoa</taxon>
        <taxon>Spiralia</taxon>
        <taxon>Lophotrochozoa</taxon>
        <taxon>Mollusca</taxon>
        <taxon>Bivalvia</taxon>
        <taxon>Autobranchia</taxon>
        <taxon>Heteroconchia</taxon>
        <taxon>Palaeoheterodonta</taxon>
        <taxon>Unionida</taxon>
        <taxon>Unionoidea</taxon>
        <taxon>Unionidae</taxon>
        <taxon>Ambleminae</taxon>
        <taxon>Lampsilini</taxon>
        <taxon>Potamilus</taxon>
    </lineage>
</organism>
<dbReference type="AlphaFoldDB" id="A0AAE0SJI1"/>
<keyword evidence="1" id="KW-0732">Signal</keyword>
<proteinExistence type="predicted"/>
<sequence length="153" mass="17372">MSSSRMVHDLILVISLLSITCFVPSRNTDPTIHVEENPATWKTALEGCVGRGERLVSPQNLPDKDKDRLLSKLEKDVKFWTMPINISQVVVWSGCVQEKSKKALSQHDIPMSYFGMKSSLPKCLGYCLNRDTFVAVGLKIMRIKWPLLKIQRL</sequence>
<feature type="signal peptide" evidence="1">
    <location>
        <begin position="1"/>
        <end position="25"/>
    </location>
</feature>
<comment type="caution">
    <text evidence="2">The sequence shown here is derived from an EMBL/GenBank/DDBJ whole genome shotgun (WGS) entry which is preliminary data.</text>
</comment>